<protein>
    <recommendedName>
        <fullName evidence="5 15">Phosphoribosylformylglycinamidine cyclo-ligase</fullName>
        <ecNumber evidence="4 15">6.3.3.1</ecNumber>
    </recommendedName>
    <alternativeName>
        <fullName evidence="12 15">AIR synthase</fullName>
    </alternativeName>
    <alternativeName>
        <fullName evidence="13 15">AIRS</fullName>
    </alternativeName>
    <alternativeName>
        <fullName evidence="11 15">Phosphoribosyl-aminoimidazole synthetase</fullName>
    </alternativeName>
</protein>
<evidence type="ECO:0000256" key="2">
    <source>
        <dbReference type="ARBA" id="ARBA00004686"/>
    </source>
</evidence>
<dbReference type="GO" id="GO:0005829">
    <property type="term" value="C:cytosol"/>
    <property type="evidence" value="ECO:0007669"/>
    <property type="project" value="TreeGrafter"/>
</dbReference>
<dbReference type="SUPFAM" id="SSF55326">
    <property type="entry name" value="PurM N-terminal domain-like"/>
    <property type="match status" value="1"/>
</dbReference>
<dbReference type="FunFam" id="3.30.1330.10:FF:000001">
    <property type="entry name" value="Phosphoribosylformylglycinamidine cyclo-ligase"/>
    <property type="match status" value="1"/>
</dbReference>
<dbReference type="GO" id="GO:0005524">
    <property type="term" value="F:ATP binding"/>
    <property type="evidence" value="ECO:0007669"/>
    <property type="project" value="UniProtKB-KW"/>
</dbReference>
<dbReference type="Gene3D" id="3.90.650.10">
    <property type="entry name" value="PurM-like C-terminal domain"/>
    <property type="match status" value="1"/>
</dbReference>
<evidence type="ECO:0000256" key="12">
    <source>
        <dbReference type="ARBA" id="ARBA00032931"/>
    </source>
</evidence>
<dbReference type="RefSeq" id="WP_024371770.1">
    <property type="nucleotide sequence ID" value="NZ_UGGP01000001.1"/>
</dbReference>
<dbReference type="InterPro" id="IPR010918">
    <property type="entry name" value="PurM-like_C_dom"/>
</dbReference>
<dbReference type="OrthoDB" id="9802507at2"/>
<keyword evidence="9 15" id="KW-0658">Purine biosynthesis</keyword>
<evidence type="ECO:0000256" key="11">
    <source>
        <dbReference type="ARBA" id="ARBA00031908"/>
    </source>
</evidence>
<proteinExistence type="inferred from homology"/>
<evidence type="ECO:0000256" key="1">
    <source>
        <dbReference type="ARBA" id="ARBA00004496"/>
    </source>
</evidence>
<evidence type="ECO:0000256" key="13">
    <source>
        <dbReference type="ARBA" id="ARBA00033093"/>
    </source>
</evidence>
<dbReference type="InterPro" id="IPR036921">
    <property type="entry name" value="PurM-like_N_sf"/>
</dbReference>
<keyword evidence="10 15" id="KW-0067">ATP-binding</keyword>
<name>A0A377FXE4_9BACL</name>
<dbReference type="FunFam" id="3.90.650.10:FF:000011">
    <property type="entry name" value="Phosphoribosylformylglycinamidine cyclo-ligase"/>
    <property type="match status" value="1"/>
</dbReference>
<dbReference type="Pfam" id="PF02769">
    <property type="entry name" value="AIRS_C"/>
    <property type="match status" value="1"/>
</dbReference>
<dbReference type="InterPro" id="IPR016188">
    <property type="entry name" value="PurM-like_N"/>
</dbReference>
<dbReference type="EC" id="6.3.3.1" evidence="4 15"/>
<dbReference type="GO" id="GO:0006189">
    <property type="term" value="P:'de novo' IMP biosynthetic process"/>
    <property type="evidence" value="ECO:0007669"/>
    <property type="project" value="UniProtKB-UniRule"/>
</dbReference>
<reference evidence="18 19" key="1">
    <citation type="submission" date="2018-06" db="EMBL/GenBank/DDBJ databases">
        <authorList>
            <consortium name="Pathogen Informatics"/>
            <person name="Doyle S."/>
        </authorList>
    </citation>
    <scope>NUCLEOTIDE SEQUENCE [LARGE SCALE GENOMIC DNA]</scope>
    <source>
        <strain evidence="18 19">NCTC13163</strain>
    </source>
</reference>
<evidence type="ECO:0000256" key="15">
    <source>
        <dbReference type="HAMAP-Rule" id="MF_00741"/>
    </source>
</evidence>
<dbReference type="GO" id="GO:0046084">
    <property type="term" value="P:adenine biosynthetic process"/>
    <property type="evidence" value="ECO:0007669"/>
    <property type="project" value="TreeGrafter"/>
</dbReference>
<comment type="similarity">
    <text evidence="3 15">Belongs to the AIR synthase family.</text>
</comment>
<gene>
    <name evidence="15 18" type="primary">purM</name>
    <name evidence="18" type="ORF">NCTC13163_02577</name>
</gene>
<dbReference type="GO" id="GO:0004641">
    <property type="term" value="F:phosphoribosylformylglycinamidine cyclo-ligase activity"/>
    <property type="evidence" value="ECO:0007669"/>
    <property type="project" value="UniProtKB-UniRule"/>
</dbReference>
<dbReference type="Gene3D" id="3.30.1330.10">
    <property type="entry name" value="PurM-like, N-terminal domain"/>
    <property type="match status" value="1"/>
</dbReference>
<dbReference type="Pfam" id="PF00586">
    <property type="entry name" value="AIRS"/>
    <property type="match status" value="1"/>
</dbReference>
<evidence type="ECO:0000259" key="17">
    <source>
        <dbReference type="Pfam" id="PF02769"/>
    </source>
</evidence>
<dbReference type="CDD" id="cd02196">
    <property type="entry name" value="PurM"/>
    <property type="match status" value="1"/>
</dbReference>
<feature type="domain" description="PurM-like C-terminal" evidence="17">
    <location>
        <begin position="173"/>
        <end position="339"/>
    </location>
</feature>
<dbReference type="Proteomes" id="UP000254060">
    <property type="component" value="Unassembled WGS sequence"/>
</dbReference>
<dbReference type="InterPro" id="IPR004733">
    <property type="entry name" value="PurM_cligase"/>
</dbReference>
<comment type="catalytic activity">
    <reaction evidence="14 15">
        <text>2-formamido-N(1)-(5-O-phospho-beta-D-ribosyl)acetamidine + ATP = 5-amino-1-(5-phospho-beta-D-ribosyl)imidazole + ADP + phosphate + H(+)</text>
        <dbReference type="Rhea" id="RHEA:23032"/>
        <dbReference type="ChEBI" id="CHEBI:15378"/>
        <dbReference type="ChEBI" id="CHEBI:30616"/>
        <dbReference type="ChEBI" id="CHEBI:43474"/>
        <dbReference type="ChEBI" id="CHEBI:137981"/>
        <dbReference type="ChEBI" id="CHEBI:147287"/>
        <dbReference type="ChEBI" id="CHEBI:456216"/>
        <dbReference type="EC" id="6.3.3.1"/>
    </reaction>
</comment>
<dbReference type="GO" id="GO:0004637">
    <property type="term" value="F:phosphoribosylamine-glycine ligase activity"/>
    <property type="evidence" value="ECO:0007669"/>
    <property type="project" value="TreeGrafter"/>
</dbReference>
<evidence type="ECO:0000259" key="16">
    <source>
        <dbReference type="Pfam" id="PF00586"/>
    </source>
</evidence>
<dbReference type="HAMAP" id="MF_00741">
    <property type="entry name" value="AIRS"/>
    <property type="match status" value="1"/>
</dbReference>
<evidence type="ECO:0000313" key="18">
    <source>
        <dbReference type="EMBL" id="STO09176.1"/>
    </source>
</evidence>
<organism evidence="18 19">
    <name type="scientific">Exiguobacterium aurantiacum</name>
    <dbReference type="NCBI Taxonomy" id="33987"/>
    <lineage>
        <taxon>Bacteria</taxon>
        <taxon>Bacillati</taxon>
        <taxon>Bacillota</taxon>
        <taxon>Bacilli</taxon>
        <taxon>Bacillales</taxon>
        <taxon>Bacillales Family XII. Incertae Sedis</taxon>
        <taxon>Exiguobacterium</taxon>
    </lineage>
</organism>
<keyword evidence="8 15" id="KW-0547">Nucleotide-binding</keyword>
<evidence type="ECO:0000256" key="7">
    <source>
        <dbReference type="ARBA" id="ARBA00022598"/>
    </source>
</evidence>
<evidence type="ECO:0000256" key="14">
    <source>
        <dbReference type="ARBA" id="ARBA00049057"/>
    </source>
</evidence>
<dbReference type="NCBIfam" id="TIGR00878">
    <property type="entry name" value="purM"/>
    <property type="match status" value="1"/>
</dbReference>
<evidence type="ECO:0000256" key="4">
    <source>
        <dbReference type="ARBA" id="ARBA00013047"/>
    </source>
</evidence>
<evidence type="ECO:0000256" key="10">
    <source>
        <dbReference type="ARBA" id="ARBA00022840"/>
    </source>
</evidence>
<sequence>MSLRYEQAGVNLEAGYEAVSRMKRHVARTMRPEVMTGLGSFGAMIDLGSMQLKHPILVSGTDGVGTKLKLAFALDQHDTIGIDCVAMCVNDCLVHGAEPLYFLDYIATGKADPAKLERIVAGVAEGCVQAGCALVGGETAEMPGMYPDGEYDIAGFAVGVVEKEALIDGRTIEAGDIVLGLASSGVHSNGFSLVRHIVEAQGLAYTDEIAMLDTTLGNALLLPTRIYSEAAKAAISTGLVQGMAHITGGGFYENVPRMLPEGLGVTFDASSWPSLPVFDWLEQVGHVSKQEMFNVFNMGIGFMIAVRPEDVAVVEAALERAGETSHRIGKVDAKPGVRIMGVDQ</sequence>
<feature type="domain" description="PurM-like N-terminal" evidence="16">
    <location>
        <begin position="57"/>
        <end position="161"/>
    </location>
</feature>
<evidence type="ECO:0000256" key="8">
    <source>
        <dbReference type="ARBA" id="ARBA00022741"/>
    </source>
</evidence>
<evidence type="ECO:0000256" key="6">
    <source>
        <dbReference type="ARBA" id="ARBA00022490"/>
    </source>
</evidence>
<accession>A0A377FXE4</accession>
<comment type="pathway">
    <text evidence="2 15">Purine metabolism; IMP biosynthesis via de novo pathway; 5-amino-1-(5-phospho-D-ribosyl)imidazole from N(2)-formyl-N(1)-(5-phospho-D-ribosyl)glycinamide: step 2/2.</text>
</comment>
<keyword evidence="7 15" id="KW-0436">Ligase</keyword>
<dbReference type="PANTHER" id="PTHR10520">
    <property type="entry name" value="TRIFUNCTIONAL PURINE BIOSYNTHETIC PROTEIN ADENOSINE-3-RELATED"/>
    <property type="match status" value="1"/>
</dbReference>
<dbReference type="EMBL" id="UGGP01000001">
    <property type="protein sequence ID" value="STO09176.1"/>
    <property type="molecule type" value="Genomic_DNA"/>
</dbReference>
<evidence type="ECO:0000256" key="9">
    <source>
        <dbReference type="ARBA" id="ARBA00022755"/>
    </source>
</evidence>
<dbReference type="STRING" id="1397694.GCA_000702585_00005"/>
<comment type="subcellular location">
    <subcellularLocation>
        <location evidence="1 15">Cytoplasm</location>
    </subcellularLocation>
</comment>
<dbReference type="PANTHER" id="PTHR10520:SF12">
    <property type="entry name" value="TRIFUNCTIONAL PURINE BIOSYNTHETIC PROTEIN ADENOSINE-3"/>
    <property type="match status" value="1"/>
</dbReference>
<evidence type="ECO:0000256" key="5">
    <source>
        <dbReference type="ARBA" id="ARBA00020367"/>
    </source>
</evidence>
<evidence type="ECO:0000313" key="19">
    <source>
        <dbReference type="Proteomes" id="UP000254060"/>
    </source>
</evidence>
<dbReference type="UniPathway" id="UPA00074">
    <property type="reaction ID" value="UER00129"/>
</dbReference>
<dbReference type="SUPFAM" id="SSF56042">
    <property type="entry name" value="PurM C-terminal domain-like"/>
    <property type="match status" value="1"/>
</dbReference>
<keyword evidence="6 15" id="KW-0963">Cytoplasm</keyword>
<dbReference type="AlphaFoldDB" id="A0A377FXE4"/>
<dbReference type="SMR" id="A0A377FXE4"/>
<dbReference type="InterPro" id="IPR036676">
    <property type="entry name" value="PurM-like_C_sf"/>
</dbReference>
<evidence type="ECO:0000256" key="3">
    <source>
        <dbReference type="ARBA" id="ARBA00010280"/>
    </source>
</evidence>